<keyword evidence="12" id="KW-1185">Reference proteome</keyword>
<evidence type="ECO:0000256" key="5">
    <source>
        <dbReference type="ARBA" id="ARBA00022692"/>
    </source>
</evidence>
<evidence type="ECO:0000256" key="4">
    <source>
        <dbReference type="ARBA" id="ARBA00022519"/>
    </source>
</evidence>
<reference evidence="11 12" key="1">
    <citation type="submission" date="2020-05" db="EMBL/GenBank/DDBJ databases">
        <authorList>
            <person name="Khan S.A."/>
            <person name="Jeon C.O."/>
            <person name="Chun B.H."/>
        </authorList>
    </citation>
    <scope>NUCLEOTIDE SEQUENCE [LARGE SCALE GENOMIC DNA]</scope>
    <source>
        <strain evidence="11 12">B156</strain>
    </source>
</reference>
<reference evidence="11 12" key="2">
    <citation type="submission" date="2020-06" db="EMBL/GenBank/DDBJ databases">
        <title>Ramlibacter rhizophilus sp. nov., isolated from rhizosphere soil of national flower Mugunghwa from South Korea.</title>
        <authorList>
            <person name="Zheng-Fei Y."/>
            <person name="Huan T."/>
        </authorList>
    </citation>
    <scope>NUCLEOTIDE SEQUENCE [LARGE SCALE GENOMIC DNA]</scope>
    <source>
        <strain evidence="11 12">B156</strain>
    </source>
</reference>
<evidence type="ECO:0000313" key="12">
    <source>
        <dbReference type="Proteomes" id="UP000552954"/>
    </source>
</evidence>
<dbReference type="InterPro" id="IPR055348">
    <property type="entry name" value="DctQ"/>
</dbReference>
<evidence type="ECO:0000256" key="9">
    <source>
        <dbReference type="RuleBase" id="RU369079"/>
    </source>
</evidence>
<feature type="transmembrane region" description="Helical" evidence="9">
    <location>
        <begin position="24"/>
        <end position="47"/>
    </location>
</feature>
<dbReference type="Proteomes" id="UP000552954">
    <property type="component" value="Unassembled WGS sequence"/>
</dbReference>
<keyword evidence="5 9" id="KW-0812">Transmembrane</keyword>
<keyword evidence="4 9" id="KW-0997">Cell inner membrane</keyword>
<dbReference type="InterPro" id="IPR007387">
    <property type="entry name" value="TRAP_DctQ"/>
</dbReference>
<gene>
    <name evidence="11" type="ORF">HK415_22605</name>
</gene>
<sequence>MENPEQPQAPAGRWEQLFLSANRWVLILLLAAMATLVIANVISRYVFLHSFTWVEEASRYLMIWTAFLGAGLALRVGGHIAVDTLPAALPPKGARWLRSLLVAVVGLTLVVLAWLGVEYAMFGWEQETPVLGWSFGMVYLAIPIGAALMLAHLVLVARRWITTGEWEHIDGFDPQAL</sequence>
<dbReference type="RefSeq" id="WP_171563660.1">
    <property type="nucleotide sequence ID" value="NZ_JABFCS010000002.1"/>
</dbReference>
<dbReference type="PANTHER" id="PTHR35011">
    <property type="entry name" value="2,3-DIKETO-L-GULONATE TRAP TRANSPORTER SMALL PERMEASE PROTEIN YIAM"/>
    <property type="match status" value="1"/>
</dbReference>
<evidence type="ECO:0000313" key="11">
    <source>
        <dbReference type="EMBL" id="NNU45349.1"/>
    </source>
</evidence>
<comment type="subcellular location">
    <subcellularLocation>
        <location evidence="1 9">Cell inner membrane</location>
        <topology evidence="1 9">Multi-pass membrane protein</topology>
    </subcellularLocation>
</comment>
<evidence type="ECO:0000256" key="8">
    <source>
        <dbReference type="ARBA" id="ARBA00038436"/>
    </source>
</evidence>
<feature type="transmembrane region" description="Helical" evidence="9">
    <location>
        <begin position="137"/>
        <end position="157"/>
    </location>
</feature>
<name>A0A849KTR3_9BURK</name>
<keyword evidence="3" id="KW-1003">Cell membrane</keyword>
<keyword evidence="2 9" id="KW-0813">Transport</keyword>
<comment type="caution">
    <text evidence="11">The sequence shown here is derived from an EMBL/GenBank/DDBJ whole genome shotgun (WGS) entry which is preliminary data.</text>
</comment>
<proteinExistence type="inferred from homology"/>
<dbReference type="PANTHER" id="PTHR35011:SF2">
    <property type="entry name" value="2,3-DIKETO-L-GULONATE TRAP TRANSPORTER SMALL PERMEASE PROTEIN YIAM"/>
    <property type="match status" value="1"/>
</dbReference>
<feature type="transmembrane region" description="Helical" evidence="9">
    <location>
        <begin position="59"/>
        <end position="78"/>
    </location>
</feature>
<dbReference type="Pfam" id="PF04290">
    <property type="entry name" value="DctQ"/>
    <property type="match status" value="1"/>
</dbReference>
<evidence type="ECO:0000256" key="2">
    <source>
        <dbReference type="ARBA" id="ARBA00022448"/>
    </source>
</evidence>
<dbReference type="EMBL" id="JABFCS010000002">
    <property type="protein sequence ID" value="NNU45349.1"/>
    <property type="molecule type" value="Genomic_DNA"/>
</dbReference>
<feature type="transmembrane region" description="Helical" evidence="9">
    <location>
        <begin position="99"/>
        <end position="117"/>
    </location>
</feature>
<accession>A0A849KTR3</accession>
<dbReference type="GO" id="GO:0005886">
    <property type="term" value="C:plasma membrane"/>
    <property type="evidence" value="ECO:0007669"/>
    <property type="project" value="UniProtKB-SubCell"/>
</dbReference>
<comment type="similarity">
    <text evidence="8 9">Belongs to the TRAP transporter small permease family.</text>
</comment>
<evidence type="ECO:0000259" key="10">
    <source>
        <dbReference type="Pfam" id="PF04290"/>
    </source>
</evidence>
<evidence type="ECO:0000256" key="6">
    <source>
        <dbReference type="ARBA" id="ARBA00022989"/>
    </source>
</evidence>
<comment type="function">
    <text evidence="9">Part of the tripartite ATP-independent periplasmic (TRAP) transport system.</text>
</comment>
<dbReference type="GO" id="GO:0015740">
    <property type="term" value="P:C4-dicarboxylate transport"/>
    <property type="evidence" value="ECO:0007669"/>
    <property type="project" value="TreeGrafter"/>
</dbReference>
<dbReference type="GO" id="GO:0022857">
    <property type="term" value="F:transmembrane transporter activity"/>
    <property type="evidence" value="ECO:0007669"/>
    <property type="project" value="UniProtKB-UniRule"/>
</dbReference>
<evidence type="ECO:0000256" key="3">
    <source>
        <dbReference type="ARBA" id="ARBA00022475"/>
    </source>
</evidence>
<evidence type="ECO:0000256" key="7">
    <source>
        <dbReference type="ARBA" id="ARBA00023136"/>
    </source>
</evidence>
<keyword evidence="6 9" id="KW-1133">Transmembrane helix</keyword>
<protein>
    <recommendedName>
        <fullName evidence="9">TRAP transporter small permease protein</fullName>
    </recommendedName>
</protein>
<feature type="domain" description="Tripartite ATP-independent periplasmic transporters DctQ component" evidence="10">
    <location>
        <begin position="33"/>
        <end position="161"/>
    </location>
</feature>
<evidence type="ECO:0000256" key="1">
    <source>
        <dbReference type="ARBA" id="ARBA00004429"/>
    </source>
</evidence>
<dbReference type="AlphaFoldDB" id="A0A849KTR3"/>
<comment type="subunit">
    <text evidence="9">The complex comprises the extracytoplasmic solute receptor protein and the two transmembrane proteins.</text>
</comment>
<keyword evidence="7 9" id="KW-0472">Membrane</keyword>
<organism evidence="11 12">
    <name type="scientific">Ramlibacter montanisoli</name>
    <dbReference type="NCBI Taxonomy" id="2732512"/>
    <lineage>
        <taxon>Bacteria</taxon>
        <taxon>Pseudomonadati</taxon>
        <taxon>Pseudomonadota</taxon>
        <taxon>Betaproteobacteria</taxon>
        <taxon>Burkholderiales</taxon>
        <taxon>Comamonadaceae</taxon>
        <taxon>Ramlibacter</taxon>
    </lineage>
</organism>